<evidence type="ECO:0000259" key="1">
    <source>
        <dbReference type="Pfam" id="PF20661"/>
    </source>
</evidence>
<reference evidence="2 3" key="1">
    <citation type="submission" date="2017-04" db="EMBL/GenBank/DDBJ databases">
        <title>Genome Sequence of Marinobacter salarius strain SMR5 Isolated from a culture of the Diatom Skeletonema marinoi.</title>
        <authorList>
            <person name="Topel M."/>
            <person name="Pinder M.I.M."/>
            <person name="Johansson O.N."/>
            <person name="Kourtchenko O."/>
            <person name="Godhe A."/>
            <person name="Clarke A.K."/>
        </authorList>
    </citation>
    <scope>NUCLEOTIDE SEQUENCE [LARGE SCALE GENOMIC DNA]</scope>
    <source>
        <strain evidence="2 3">SMR5</strain>
    </source>
</reference>
<evidence type="ECO:0000313" key="2">
    <source>
        <dbReference type="EMBL" id="ARM83963.1"/>
    </source>
</evidence>
<organism evidence="2 3">
    <name type="scientific">Marinobacter salarius</name>
    <dbReference type="NCBI Taxonomy" id="1420917"/>
    <lineage>
        <taxon>Bacteria</taxon>
        <taxon>Pseudomonadati</taxon>
        <taxon>Pseudomonadota</taxon>
        <taxon>Gammaproteobacteria</taxon>
        <taxon>Pseudomonadales</taxon>
        <taxon>Marinobacteraceae</taxon>
        <taxon>Marinobacter</taxon>
    </lineage>
</organism>
<gene>
    <name evidence="2" type="ORF">MARSALSMR5_01885</name>
</gene>
<sequence>MTIGQTRTTTKKEQSAEIEQAVERFLNSGGKIQEFETQRSEFRPTWEAYANSAFEDRGHEA</sequence>
<accession>A0A1W6K967</accession>
<name>A0A1W6K967_9GAMM</name>
<dbReference type="RefSeq" id="WP_085680328.1">
    <property type="nucleotide sequence ID" value="NZ_CP020931.1"/>
</dbReference>
<evidence type="ECO:0000313" key="3">
    <source>
        <dbReference type="Proteomes" id="UP000193100"/>
    </source>
</evidence>
<proteinExistence type="predicted"/>
<protein>
    <recommendedName>
        <fullName evidence="1">Transcriptional regulator SutA RNAP-binding domain-containing protein</fullName>
    </recommendedName>
</protein>
<dbReference type="Pfam" id="PF20661">
    <property type="entry name" value="SutA-RBD"/>
    <property type="match status" value="1"/>
</dbReference>
<dbReference type="EMBL" id="CP020931">
    <property type="protein sequence ID" value="ARM83963.1"/>
    <property type="molecule type" value="Genomic_DNA"/>
</dbReference>
<dbReference type="GeneID" id="77255841"/>
<dbReference type="InterPro" id="IPR049191">
    <property type="entry name" value="SutA_RBD"/>
</dbReference>
<dbReference type="Proteomes" id="UP000193100">
    <property type="component" value="Chromosome"/>
</dbReference>
<dbReference type="AlphaFoldDB" id="A0A1W6K967"/>
<feature type="domain" description="Transcriptional regulator SutA RNAP-binding" evidence="1">
    <location>
        <begin position="9"/>
        <end position="40"/>
    </location>
</feature>